<feature type="chain" id="PRO_5013077847" evidence="2">
    <location>
        <begin position="25"/>
        <end position="327"/>
    </location>
</feature>
<dbReference type="PANTHER" id="PTHR42928">
    <property type="entry name" value="TRICARBOXYLATE-BINDING PROTEIN"/>
    <property type="match status" value="1"/>
</dbReference>
<dbReference type="Proteomes" id="UP000217154">
    <property type="component" value="Chromosome"/>
</dbReference>
<evidence type="ECO:0000256" key="2">
    <source>
        <dbReference type="SAM" id="SignalP"/>
    </source>
</evidence>
<feature type="signal peptide" evidence="2">
    <location>
        <begin position="1"/>
        <end position="24"/>
    </location>
</feature>
<organism evidence="3 4">
    <name type="scientific">Variovorax boronicumulans</name>
    <dbReference type="NCBI Taxonomy" id="436515"/>
    <lineage>
        <taxon>Bacteria</taxon>
        <taxon>Pseudomonadati</taxon>
        <taxon>Pseudomonadota</taxon>
        <taxon>Betaproteobacteria</taxon>
        <taxon>Burkholderiales</taxon>
        <taxon>Comamonadaceae</taxon>
        <taxon>Variovorax</taxon>
    </lineage>
</organism>
<proteinExistence type="inferred from homology"/>
<gene>
    <name evidence="3" type="ORF">CKY39_11495</name>
</gene>
<dbReference type="EMBL" id="CP023284">
    <property type="protein sequence ID" value="ATA53774.1"/>
    <property type="molecule type" value="Genomic_DNA"/>
</dbReference>
<protein>
    <submittedName>
        <fullName evidence="3">ABC transporter substrate-binding protein</fullName>
    </submittedName>
</protein>
<accession>A0A250DHM7</accession>
<sequence length="327" mass="34113">MTTNRRLILAAAALCAVLPTGALAQPAWPAAKPLTLIVPFTAGGSVDVNARLVAQRLGERLKQSVVIDNVSGAGGAIGVAKAVSAAPDGYTLVVGPDSAIAIGRLVNPSAFRFDPLKDLAPVGLLNTAPMVLVARPGLDVRSYADFVKLAKAQPGHYNYATSGVGTVLQLAMELLKERSGIFVTHVPYRGGAQIATDVIGDQVDLAMLVSTSAIPHVNGKRLKALGITGSQRLPALAQVPTFNEMPGLKGYDMVSWTGIFAPAKTPPAVVARLNQELNAVLQEEGVRAKLAEQGALPGSGTPEAFGKFVQAEYARNQKIVQTANIKE</sequence>
<evidence type="ECO:0000313" key="4">
    <source>
        <dbReference type="Proteomes" id="UP000217154"/>
    </source>
</evidence>
<name>A0A250DHM7_9BURK</name>
<dbReference type="Pfam" id="PF03401">
    <property type="entry name" value="TctC"/>
    <property type="match status" value="1"/>
</dbReference>
<dbReference type="InterPro" id="IPR042100">
    <property type="entry name" value="Bug_dom1"/>
</dbReference>
<dbReference type="Gene3D" id="3.40.190.10">
    <property type="entry name" value="Periplasmic binding protein-like II"/>
    <property type="match status" value="1"/>
</dbReference>
<dbReference type="RefSeq" id="WP_095744537.1">
    <property type="nucleotide sequence ID" value="NZ_CP023284.1"/>
</dbReference>
<dbReference type="PIRSF" id="PIRSF017082">
    <property type="entry name" value="YflP"/>
    <property type="match status" value="1"/>
</dbReference>
<dbReference type="KEGG" id="vbo:CKY39_11495"/>
<dbReference type="AlphaFoldDB" id="A0A250DHM7"/>
<comment type="similarity">
    <text evidence="1">Belongs to the UPF0065 (bug) family.</text>
</comment>
<evidence type="ECO:0000313" key="3">
    <source>
        <dbReference type="EMBL" id="ATA53774.1"/>
    </source>
</evidence>
<evidence type="ECO:0000256" key="1">
    <source>
        <dbReference type="ARBA" id="ARBA00006987"/>
    </source>
</evidence>
<dbReference type="PANTHER" id="PTHR42928:SF5">
    <property type="entry name" value="BLR1237 PROTEIN"/>
    <property type="match status" value="1"/>
</dbReference>
<dbReference type="CDD" id="cd13578">
    <property type="entry name" value="PBP2_Bug27"/>
    <property type="match status" value="1"/>
</dbReference>
<reference evidence="3 4" key="1">
    <citation type="submission" date="2017-09" db="EMBL/GenBank/DDBJ databases">
        <title>The diverse metabolic capabilities of V. boronicumulans make it an excellent choice for continued studies on novel biodegradation.</title>
        <authorList>
            <person name="Sun S."/>
        </authorList>
    </citation>
    <scope>NUCLEOTIDE SEQUENCE [LARGE SCALE GENOMIC DNA]</scope>
    <source>
        <strain evidence="3 4">J1</strain>
    </source>
</reference>
<dbReference type="Gene3D" id="3.40.190.150">
    <property type="entry name" value="Bordetella uptake gene, domain 1"/>
    <property type="match status" value="1"/>
</dbReference>
<keyword evidence="2" id="KW-0732">Signal</keyword>
<dbReference type="SUPFAM" id="SSF53850">
    <property type="entry name" value="Periplasmic binding protein-like II"/>
    <property type="match status" value="1"/>
</dbReference>
<dbReference type="InterPro" id="IPR005064">
    <property type="entry name" value="BUG"/>
</dbReference>